<accession>A0A7W9ZH84</accession>
<dbReference type="EMBL" id="JACIIX010000011">
    <property type="protein sequence ID" value="MBB6211405.1"/>
    <property type="molecule type" value="Genomic_DNA"/>
</dbReference>
<dbReference type="SUPFAM" id="SSF161098">
    <property type="entry name" value="MetI-like"/>
    <property type="match status" value="1"/>
</dbReference>
<organism evidence="9 10">
    <name type="scientific">Novispirillum itersonii</name>
    <name type="common">Aquaspirillum itersonii</name>
    <dbReference type="NCBI Taxonomy" id="189"/>
    <lineage>
        <taxon>Bacteria</taxon>
        <taxon>Pseudomonadati</taxon>
        <taxon>Pseudomonadota</taxon>
        <taxon>Alphaproteobacteria</taxon>
        <taxon>Rhodospirillales</taxon>
        <taxon>Novispirillaceae</taxon>
        <taxon>Novispirillum</taxon>
    </lineage>
</organism>
<dbReference type="PANTHER" id="PTHR43163">
    <property type="entry name" value="DIPEPTIDE TRANSPORT SYSTEM PERMEASE PROTEIN DPPB-RELATED"/>
    <property type="match status" value="1"/>
</dbReference>
<feature type="transmembrane region" description="Helical" evidence="7">
    <location>
        <begin position="102"/>
        <end position="122"/>
    </location>
</feature>
<feature type="transmembrane region" description="Helical" evidence="7">
    <location>
        <begin position="276"/>
        <end position="295"/>
    </location>
</feature>
<dbReference type="CDD" id="cd06261">
    <property type="entry name" value="TM_PBP2"/>
    <property type="match status" value="1"/>
</dbReference>
<reference evidence="9 10" key="1">
    <citation type="submission" date="2020-08" db="EMBL/GenBank/DDBJ databases">
        <title>Genomic Encyclopedia of Type Strains, Phase IV (KMG-IV): sequencing the most valuable type-strain genomes for metagenomic binning, comparative biology and taxonomic classification.</title>
        <authorList>
            <person name="Goeker M."/>
        </authorList>
    </citation>
    <scope>NUCLEOTIDE SEQUENCE [LARGE SCALE GENOMIC DNA]</scope>
    <source>
        <strain evidence="9 10">DSM 11590</strain>
    </source>
</reference>
<dbReference type="InterPro" id="IPR000515">
    <property type="entry name" value="MetI-like"/>
</dbReference>
<keyword evidence="3" id="KW-1003">Cell membrane</keyword>
<evidence type="ECO:0000259" key="8">
    <source>
        <dbReference type="PROSITE" id="PS50928"/>
    </source>
</evidence>
<dbReference type="Pfam" id="PF00528">
    <property type="entry name" value="BPD_transp_1"/>
    <property type="match status" value="1"/>
</dbReference>
<evidence type="ECO:0000256" key="6">
    <source>
        <dbReference type="ARBA" id="ARBA00023136"/>
    </source>
</evidence>
<dbReference type="GO" id="GO:0005886">
    <property type="term" value="C:plasma membrane"/>
    <property type="evidence" value="ECO:0007669"/>
    <property type="project" value="UniProtKB-SubCell"/>
</dbReference>
<dbReference type="GO" id="GO:0055085">
    <property type="term" value="P:transmembrane transport"/>
    <property type="evidence" value="ECO:0007669"/>
    <property type="project" value="InterPro"/>
</dbReference>
<feature type="transmembrane region" description="Helical" evidence="7">
    <location>
        <begin position="176"/>
        <end position="196"/>
    </location>
</feature>
<dbReference type="RefSeq" id="WP_184264220.1">
    <property type="nucleotide sequence ID" value="NZ_JACIIX010000011.1"/>
</dbReference>
<sequence>MIRFLLRRFGQAFVVLWAAFTATFLLLQALPGDAILIKFQSPELGLSPEQIAELRTLYGADSPLWQQYGATLSGFLQGNFGYSLHRGVPVADSLGQALPVTAGLTVLSVIAAVALALLLAAVSALTPLRWLRSALLSVPSLFISIPVFWLGIALIQIFSFRLKLIPVIGAGPWESLILPVATLAVPISAPLAQVLIRSLDAVQTQPFVAVARAKGASRRWVLWRHVLRNAVPPVLALGGVLFGELLAGAVVTETVFGLNGLGRLTEQAVNFQDAAVLQAVVVLAAAGFVTVNLLVDLITPLLDPRLALHRSSLSAGGPA</sequence>
<comment type="similarity">
    <text evidence="7">Belongs to the binding-protein-dependent transport system permease family.</text>
</comment>
<dbReference type="PROSITE" id="PS50928">
    <property type="entry name" value="ABC_TM1"/>
    <property type="match status" value="1"/>
</dbReference>
<comment type="caution">
    <text evidence="9">The sequence shown here is derived from an EMBL/GenBank/DDBJ whole genome shotgun (WGS) entry which is preliminary data.</text>
</comment>
<dbReference type="InterPro" id="IPR045621">
    <property type="entry name" value="BPD_transp_1_N"/>
</dbReference>
<keyword evidence="10" id="KW-1185">Reference proteome</keyword>
<feature type="transmembrane region" description="Helical" evidence="7">
    <location>
        <begin position="234"/>
        <end position="256"/>
    </location>
</feature>
<evidence type="ECO:0000256" key="1">
    <source>
        <dbReference type="ARBA" id="ARBA00004651"/>
    </source>
</evidence>
<dbReference type="Gene3D" id="1.10.3720.10">
    <property type="entry name" value="MetI-like"/>
    <property type="match status" value="1"/>
</dbReference>
<feature type="transmembrane region" description="Helical" evidence="7">
    <location>
        <begin position="134"/>
        <end position="156"/>
    </location>
</feature>
<name>A0A7W9ZH84_NOVIT</name>
<dbReference type="Pfam" id="PF19300">
    <property type="entry name" value="BPD_transp_1_N"/>
    <property type="match status" value="1"/>
</dbReference>
<dbReference type="InterPro" id="IPR035906">
    <property type="entry name" value="MetI-like_sf"/>
</dbReference>
<proteinExistence type="inferred from homology"/>
<keyword evidence="6 7" id="KW-0472">Membrane</keyword>
<keyword evidence="5 7" id="KW-1133">Transmembrane helix</keyword>
<evidence type="ECO:0000256" key="5">
    <source>
        <dbReference type="ARBA" id="ARBA00022989"/>
    </source>
</evidence>
<dbReference type="PANTHER" id="PTHR43163:SF6">
    <property type="entry name" value="DIPEPTIDE TRANSPORT SYSTEM PERMEASE PROTEIN DPPB-RELATED"/>
    <property type="match status" value="1"/>
</dbReference>
<evidence type="ECO:0000256" key="7">
    <source>
        <dbReference type="RuleBase" id="RU363032"/>
    </source>
</evidence>
<keyword evidence="4 7" id="KW-0812">Transmembrane</keyword>
<evidence type="ECO:0000256" key="3">
    <source>
        <dbReference type="ARBA" id="ARBA00022475"/>
    </source>
</evidence>
<comment type="subcellular location">
    <subcellularLocation>
        <location evidence="1 7">Cell membrane</location>
        <topology evidence="1 7">Multi-pass membrane protein</topology>
    </subcellularLocation>
</comment>
<evidence type="ECO:0000256" key="4">
    <source>
        <dbReference type="ARBA" id="ARBA00022692"/>
    </source>
</evidence>
<dbReference type="AlphaFoldDB" id="A0A7W9ZH84"/>
<protein>
    <submittedName>
        <fullName evidence="9">Peptide/nickel transport system permease protein</fullName>
    </submittedName>
</protein>
<evidence type="ECO:0000256" key="2">
    <source>
        <dbReference type="ARBA" id="ARBA00022448"/>
    </source>
</evidence>
<keyword evidence="2 7" id="KW-0813">Transport</keyword>
<evidence type="ECO:0000313" key="9">
    <source>
        <dbReference type="EMBL" id="MBB6211405.1"/>
    </source>
</evidence>
<gene>
    <name evidence="9" type="ORF">FHS48_002844</name>
</gene>
<dbReference type="Proteomes" id="UP000544872">
    <property type="component" value="Unassembled WGS sequence"/>
</dbReference>
<evidence type="ECO:0000313" key="10">
    <source>
        <dbReference type="Proteomes" id="UP000544872"/>
    </source>
</evidence>
<feature type="domain" description="ABC transmembrane type-1" evidence="8">
    <location>
        <begin position="98"/>
        <end position="299"/>
    </location>
</feature>